<name>A0A6S9CDF6_9STRA</name>
<evidence type="ECO:0000259" key="1">
    <source>
        <dbReference type="Pfam" id="PF22241"/>
    </source>
</evidence>
<dbReference type="PANTHER" id="PTHR10855">
    <property type="entry name" value="26S PROTEASOME NON-ATPASE REGULATORY SUBUNIT 12/COP9 SIGNALOSOME COMPLEX SUBUNIT 4"/>
    <property type="match status" value="1"/>
</dbReference>
<protein>
    <recommendedName>
        <fullName evidence="1">PSMD12/CSN4-like N-terminal domain-containing protein</fullName>
    </recommendedName>
</protein>
<dbReference type="PANTHER" id="PTHR10855:SF1">
    <property type="entry name" value="26S PROTEASOME NON-ATPASE REGULATORY SUBUNIT 12"/>
    <property type="match status" value="1"/>
</dbReference>
<organism evidence="2">
    <name type="scientific">Ditylum brightwellii</name>
    <dbReference type="NCBI Taxonomy" id="49249"/>
    <lineage>
        <taxon>Eukaryota</taxon>
        <taxon>Sar</taxon>
        <taxon>Stramenopiles</taxon>
        <taxon>Ochrophyta</taxon>
        <taxon>Bacillariophyta</taxon>
        <taxon>Mediophyceae</taxon>
        <taxon>Lithodesmiophycidae</taxon>
        <taxon>Lithodesmiales</taxon>
        <taxon>Lithodesmiaceae</taxon>
        <taxon>Ditylum</taxon>
    </lineage>
</organism>
<sequence>MTSRQGAASGGQLEDRVDLSAETDSKLLQAQQLVEASTDNLREALALLAALEKRCRVGNDTTSLVKVCEASLQLCKDASDDEALVATLKNLSTRRSQKSKAVSALVHKAITWVLEGDGYSPLDVSTDEQRVIRERLVVTLRDITDGKIFLEAERARLTRALATIKVRL</sequence>
<dbReference type="GO" id="GO:0005737">
    <property type="term" value="C:cytoplasm"/>
    <property type="evidence" value="ECO:0007669"/>
    <property type="project" value="TreeGrafter"/>
</dbReference>
<dbReference type="AlphaFoldDB" id="A0A6S9CDF6"/>
<dbReference type="EMBL" id="HBNS01005519">
    <property type="protein sequence ID" value="CAE4587124.1"/>
    <property type="molecule type" value="Transcribed_RNA"/>
</dbReference>
<feature type="domain" description="PSMD12/CSN4-like N-terminal" evidence="1">
    <location>
        <begin position="43"/>
        <end position="165"/>
    </location>
</feature>
<gene>
    <name evidence="2" type="ORF">DBRI00130_LOCUS4493</name>
</gene>
<dbReference type="InterPro" id="IPR054559">
    <property type="entry name" value="PSMD12-CSN4-like_N"/>
</dbReference>
<accession>A0A6S9CDF6</accession>
<evidence type="ECO:0000313" key="2">
    <source>
        <dbReference type="EMBL" id="CAE4587124.1"/>
    </source>
</evidence>
<dbReference type="InterPro" id="IPR040134">
    <property type="entry name" value="PSMD12/CSN4"/>
</dbReference>
<dbReference type="GO" id="GO:0008541">
    <property type="term" value="C:proteasome regulatory particle, lid subcomplex"/>
    <property type="evidence" value="ECO:0007669"/>
    <property type="project" value="TreeGrafter"/>
</dbReference>
<dbReference type="Pfam" id="PF22241">
    <property type="entry name" value="PSMD12-CSN4_N"/>
    <property type="match status" value="1"/>
</dbReference>
<reference evidence="2" key="1">
    <citation type="submission" date="2021-01" db="EMBL/GenBank/DDBJ databases">
        <authorList>
            <person name="Corre E."/>
            <person name="Pelletier E."/>
            <person name="Niang G."/>
            <person name="Scheremetjew M."/>
            <person name="Finn R."/>
            <person name="Kale V."/>
            <person name="Holt S."/>
            <person name="Cochrane G."/>
            <person name="Meng A."/>
            <person name="Brown T."/>
            <person name="Cohen L."/>
        </authorList>
    </citation>
    <scope>NUCLEOTIDE SEQUENCE</scope>
    <source>
        <strain evidence="2">GSO104</strain>
    </source>
</reference>
<proteinExistence type="predicted"/>